<dbReference type="EMBL" id="KI630880">
    <property type="protein sequence ID" value="EYU32060.1"/>
    <property type="molecule type" value="Genomic_DNA"/>
</dbReference>
<dbReference type="AlphaFoldDB" id="A0A022QZT0"/>
<dbReference type="Gene3D" id="1.20.1280.50">
    <property type="match status" value="1"/>
</dbReference>
<proteinExistence type="predicted"/>
<organism evidence="2 3">
    <name type="scientific">Erythranthe guttata</name>
    <name type="common">Yellow monkey flower</name>
    <name type="synonym">Mimulus guttatus</name>
    <dbReference type="NCBI Taxonomy" id="4155"/>
    <lineage>
        <taxon>Eukaryota</taxon>
        <taxon>Viridiplantae</taxon>
        <taxon>Streptophyta</taxon>
        <taxon>Embryophyta</taxon>
        <taxon>Tracheophyta</taxon>
        <taxon>Spermatophyta</taxon>
        <taxon>Magnoliopsida</taxon>
        <taxon>eudicotyledons</taxon>
        <taxon>Gunneridae</taxon>
        <taxon>Pentapetalae</taxon>
        <taxon>asterids</taxon>
        <taxon>lamiids</taxon>
        <taxon>Lamiales</taxon>
        <taxon>Phrymaceae</taxon>
        <taxon>Erythranthe</taxon>
    </lineage>
</organism>
<dbReference type="STRING" id="4155.A0A022QZT0"/>
<dbReference type="InterPro" id="IPR036047">
    <property type="entry name" value="F-box-like_dom_sf"/>
</dbReference>
<dbReference type="PANTHER" id="PTHR39741">
    <property type="entry name" value="F-BOX DOMAIN CONTAINING PROTEIN, EXPRESSED"/>
    <property type="match status" value="1"/>
</dbReference>
<keyword evidence="3" id="KW-1185">Reference proteome</keyword>
<dbReference type="OrthoDB" id="63379at2759"/>
<reference evidence="2 3" key="1">
    <citation type="journal article" date="2013" name="Proc. Natl. Acad. Sci. U.S.A.">
        <title>Fine-scale variation in meiotic recombination in Mimulus inferred from population shotgun sequencing.</title>
        <authorList>
            <person name="Hellsten U."/>
            <person name="Wright K.M."/>
            <person name="Jenkins J."/>
            <person name="Shu S."/>
            <person name="Yuan Y."/>
            <person name="Wessler S.R."/>
            <person name="Schmutz J."/>
            <person name="Willis J.H."/>
            <person name="Rokhsar D.S."/>
        </authorList>
    </citation>
    <scope>NUCLEOTIDE SEQUENCE [LARGE SCALE GENOMIC DNA]</scope>
    <source>
        <strain evidence="3">cv. DUN x IM62</strain>
    </source>
</reference>
<evidence type="ECO:0000259" key="1">
    <source>
        <dbReference type="Pfam" id="PF12937"/>
    </source>
</evidence>
<evidence type="ECO:0000313" key="2">
    <source>
        <dbReference type="EMBL" id="EYU32060.1"/>
    </source>
</evidence>
<gene>
    <name evidence="2" type="ORF">MIMGU_mgv1a008316mg</name>
</gene>
<dbReference type="eggNOG" id="ENOG502QRFZ">
    <property type="taxonomic scope" value="Eukaryota"/>
</dbReference>
<dbReference type="PANTHER" id="PTHR39741:SF14">
    <property type="entry name" value="F-BOX DOMAIN-CONTAINING PROTEIN"/>
    <property type="match status" value="1"/>
</dbReference>
<dbReference type="EMBL" id="KI630880">
    <property type="protein sequence ID" value="EYU32061.1"/>
    <property type="molecule type" value="Genomic_DNA"/>
</dbReference>
<dbReference type="SUPFAM" id="SSF81383">
    <property type="entry name" value="F-box domain"/>
    <property type="match status" value="1"/>
</dbReference>
<dbReference type="KEGG" id="egt:105963761"/>
<dbReference type="Pfam" id="PF12937">
    <property type="entry name" value="F-box-like"/>
    <property type="match status" value="1"/>
</dbReference>
<protein>
    <recommendedName>
        <fullName evidence="1">F-box domain-containing protein</fullName>
    </recommendedName>
</protein>
<dbReference type="InterPro" id="IPR055336">
    <property type="entry name" value="At4g00755-like"/>
</dbReference>
<feature type="domain" description="F-box" evidence="1">
    <location>
        <begin position="20"/>
        <end position="60"/>
    </location>
</feature>
<evidence type="ECO:0000313" key="3">
    <source>
        <dbReference type="Proteomes" id="UP000030748"/>
    </source>
</evidence>
<dbReference type="Proteomes" id="UP000030748">
    <property type="component" value="Unassembled WGS sequence"/>
</dbReference>
<sequence>MEDNQRDGIRSDFLKCFGIDVSVYIMSFLDDPADLVRASAVSHFWRQFVIANGLAKQMCFKKFPQLSNIVAVSDASESENISVDPTAQNILERNHKVYISLIHALTKSKVSAKDCIEDAVSASSTDNYPEESVVNTLTPRDIFVRRPSYWSSKGQSNPEVPETLIYKLQDGIWVITEINIQPFEAFFQSGKPLYSSKFVRFRIGHTKNGKEIEGDIKNLPPYKRTDDLFVWTYTSPEFPMAQENRLQPFKLPEPVVCVGGYLEIELSGRVQRQEMDGLFYICVCYVRVLGQPLSPAFEISKVEPNGNMELNYYPENLKSVMENSSVSAPTNLQPLEENILWERIGLLEDLLRGMQDGVLPVLEDFPDLDADVDEDDA</sequence>
<dbReference type="InterPro" id="IPR001810">
    <property type="entry name" value="F-box_dom"/>
</dbReference>
<dbReference type="OMA" id="MEDNTTR"/>
<name>A0A022QZT0_ERYGU</name>
<accession>A0A022QZT0</accession>